<gene>
    <name evidence="2" type="ORF">Ciccas_005558</name>
</gene>
<proteinExistence type="predicted"/>
<dbReference type="EMBL" id="JBJKFK010000661">
    <property type="protein sequence ID" value="KAL3315804.1"/>
    <property type="molecule type" value="Genomic_DNA"/>
</dbReference>
<sequence>MLQQQNTRGDSTTKKMNLSNRTLRPPQVFVSDENESIKPEQDASQPAVTRDSSFGLLEEESVLACLRLALVRMCNYLTCRPCLANIKIPDPVELRIRSQMWRLKKRQKLNYRKYPRLAWFIRICRQLPHLNTNQSPRASRNKHNRSAAPRKSATSSDAQEEQRTALSTEFTVEREKASPKRPRLQRQKIKTSEDQSISKGSFKVVNLISYSLLACSGSSRGGKHEKDLLQAPEQRQHSVENGYKKKGLNGSRRTLSGEAGQAKKNLSSTELTDQQSKKLLIEMYNKSTRTSTPSDMLITESFNSIEHWPGFLDMRKQNKQARQNASIQDIDTAVTKESSTVNRRSQFVDSKRRSALFLLERQQPDFDMNHKFLPDYARIGQSASNLNATASSQPKGTLFENSSPSYDQE</sequence>
<accession>A0ABD2Q8B6</accession>
<evidence type="ECO:0000313" key="3">
    <source>
        <dbReference type="Proteomes" id="UP001626550"/>
    </source>
</evidence>
<name>A0ABD2Q8B6_9PLAT</name>
<feature type="region of interest" description="Disordered" evidence="1">
    <location>
        <begin position="131"/>
        <end position="196"/>
    </location>
</feature>
<feature type="compositionally biased region" description="Polar residues" evidence="1">
    <location>
        <begin position="1"/>
        <end position="22"/>
    </location>
</feature>
<keyword evidence="3" id="KW-1185">Reference proteome</keyword>
<dbReference type="AlphaFoldDB" id="A0ABD2Q8B6"/>
<feature type="region of interest" description="Disordered" evidence="1">
    <location>
        <begin position="387"/>
        <end position="409"/>
    </location>
</feature>
<comment type="caution">
    <text evidence="2">The sequence shown here is derived from an EMBL/GenBank/DDBJ whole genome shotgun (WGS) entry which is preliminary data.</text>
</comment>
<evidence type="ECO:0000256" key="1">
    <source>
        <dbReference type="SAM" id="MobiDB-lite"/>
    </source>
</evidence>
<reference evidence="2 3" key="1">
    <citation type="submission" date="2024-11" db="EMBL/GenBank/DDBJ databases">
        <title>Adaptive evolution of stress response genes in parasites aligns with host niche diversity.</title>
        <authorList>
            <person name="Hahn C."/>
            <person name="Resl P."/>
        </authorList>
    </citation>
    <scope>NUCLEOTIDE SEQUENCE [LARGE SCALE GENOMIC DNA]</scope>
    <source>
        <strain evidence="2">EGGRZ-B1_66</strain>
        <tissue evidence="2">Body</tissue>
    </source>
</reference>
<feature type="compositionally biased region" description="Basic and acidic residues" evidence="1">
    <location>
        <begin position="222"/>
        <end position="238"/>
    </location>
</feature>
<feature type="region of interest" description="Disordered" evidence="1">
    <location>
        <begin position="1"/>
        <end position="49"/>
    </location>
</feature>
<protein>
    <submittedName>
        <fullName evidence="2">Uncharacterized protein</fullName>
    </submittedName>
</protein>
<dbReference type="Proteomes" id="UP001626550">
    <property type="component" value="Unassembled WGS sequence"/>
</dbReference>
<feature type="compositionally biased region" description="Basic residues" evidence="1">
    <location>
        <begin position="179"/>
        <end position="189"/>
    </location>
</feature>
<organism evidence="2 3">
    <name type="scientific">Cichlidogyrus casuarinus</name>
    <dbReference type="NCBI Taxonomy" id="1844966"/>
    <lineage>
        <taxon>Eukaryota</taxon>
        <taxon>Metazoa</taxon>
        <taxon>Spiralia</taxon>
        <taxon>Lophotrochozoa</taxon>
        <taxon>Platyhelminthes</taxon>
        <taxon>Monogenea</taxon>
        <taxon>Monopisthocotylea</taxon>
        <taxon>Dactylogyridea</taxon>
        <taxon>Ancyrocephalidae</taxon>
        <taxon>Cichlidogyrus</taxon>
    </lineage>
</organism>
<evidence type="ECO:0000313" key="2">
    <source>
        <dbReference type="EMBL" id="KAL3315804.1"/>
    </source>
</evidence>
<feature type="region of interest" description="Disordered" evidence="1">
    <location>
        <begin position="218"/>
        <end position="272"/>
    </location>
</feature>